<evidence type="ECO:0000256" key="9">
    <source>
        <dbReference type="ARBA" id="ARBA00022842"/>
    </source>
</evidence>
<dbReference type="EMBL" id="POAF01000005">
    <property type="protein sequence ID" value="RBM00573.1"/>
    <property type="molecule type" value="Genomic_DNA"/>
</dbReference>
<keyword evidence="3 14" id="KW-0723">Serine/threonine-protein kinase</keyword>
<keyword evidence="7 14" id="KW-0418">Kinase</keyword>
<sequence length="301" mass="33549">MSHYPGGNTAFSPLARNGYDEADTQLKTRRGQPTWDETTQDDLIEGQRYSTWPSIEKGCRGPQPYPSWLIEDAAALDTELGILKTGKEGDVFLVERATETRSTLLAAKRYRGREHLQFSRSQAYSEGRSARRSRDNRAVKNNSSYGREVAALQWASAEWSYLRRCHEAGIPVPYPVQIDGTEILMEFIADPEIPRAAAPRLQQISRNDPRLPALWDQLADAMEKFAALGIAHGDLSAYNLLVAGARLVVIDVPQCVDLAGNVQGLDYLHRDCVNMCDWFTAKGLPRDAEALFTSLLASMFA</sequence>
<evidence type="ECO:0000256" key="11">
    <source>
        <dbReference type="ARBA" id="ARBA00048679"/>
    </source>
</evidence>
<dbReference type="AlphaFoldDB" id="A0A365YEW4"/>
<dbReference type="SUPFAM" id="SSF56112">
    <property type="entry name" value="Protein kinase-like (PK-like)"/>
    <property type="match status" value="1"/>
</dbReference>
<evidence type="ECO:0000256" key="3">
    <source>
        <dbReference type="ARBA" id="ARBA00022527"/>
    </source>
</evidence>
<proteinExistence type="inferred from homology"/>
<keyword evidence="9" id="KW-0460">Magnesium</keyword>
<dbReference type="InterPro" id="IPR011009">
    <property type="entry name" value="Kinase-like_dom_sf"/>
</dbReference>
<reference evidence="14 15" key="1">
    <citation type="submission" date="2018-01" db="EMBL/GenBank/DDBJ databases">
        <title>Glutamicibacter soli strain NHPC-3 Whole genome sequence and assembly.</title>
        <authorList>
            <person name="Choudhury P."/>
            <person name="Gupta D."/>
            <person name="Sengupta K."/>
            <person name="Jawed A."/>
            <person name="Sultana N."/>
            <person name="Saha P."/>
        </authorList>
    </citation>
    <scope>NUCLEOTIDE SEQUENCE [LARGE SCALE GENOMIC DNA]</scope>
    <source>
        <strain evidence="14 15">NHPC-3</strain>
    </source>
</reference>
<evidence type="ECO:0000259" key="13">
    <source>
        <dbReference type="SMART" id="SM00090"/>
    </source>
</evidence>
<keyword evidence="4" id="KW-0808">Transferase</keyword>
<comment type="catalytic activity">
    <reaction evidence="10">
        <text>L-threonyl-[protein] + ATP = O-phospho-L-threonyl-[protein] + ADP + H(+)</text>
        <dbReference type="Rhea" id="RHEA:46608"/>
        <dbReference type="Rhea" id="RHEA-COMP:11060"/>
        <dbReference type="Rhea" id="RHEA-COMP:11605"/>
        <dbReference type="ChEBI" id="CHEBI:15378"/>
        <dbReference type="ChEBI" id="CHEBI:30013"/>
        <dbReference type="ChEBI" id="CHEBI:30616"/>
        <dbReference type="ChEBI" id="CHEBI:61977"/>
        <dbReference type="ChEBI" id="CHEBI:456216"/>
        <dbReference type="EC" id="2.7.11.1"/>
    </reaction>
</comment>
<feature type="compositionally biased region" description="Basic and acidic residues" evidence="12">
    <location>
        <begin position="128"/>
        <end position="138"/>
    </location>
</feature>
<evidence type="ECO:0000256" key="10">
    <source>
        <dbReference type="ARBA" id="ARBA00047899"/>
    </source>
</evidence>
<dbReference type="EC" id="2.7.11.1" evidence="2"/>
<evidence type="ECO:0000256" key="2">
    <source>
        <dbReference type="ARBA" id="ARBA00012513"/>
    </source>
</evidence>
<feature type="region of interest" description="Disordered" evidence="12">
    <location>
        <begin position="121"/>
        <end position="140"/>
    </location>
</feature>
<dbReference type="SMART" id="SM00090">
    <property type="entry name" value="RIO"/>
    <property type="match status" value="1"/>
</dbReference>
<dbReference type="InterPro" id="IPR018934">
    <property type="entry name" value="RIO_dom"/>
</dbReference>
<evidence type="ECO:0000256" key="12">
    <source>
        <dbReference type="SAM" id="MobiDB-lite"/>
    </source>
</evidence>
<name>A0A365YEW4_9MICC</name>
<dbReference type="Proteomes" id="UP000252167">
    <property type="component" value="Unassembled WGS sequence"/>
</dbReference>
<dbReference type="InterPro" id="IPR051272">
    <property type="entry name" value="RIO-type_Ser/Thr_kinase"/>
</dbReference>
<keyword evidence="5" id="KW-0479">Metal-binding</keyword>
<feature type="domain" description="RIO kinase" evidence="13">
    <location>
        <begin position="72"/>
        <end position="297"/>
    </location>
</feature>
<dbReference type="GO" id="GO:0005524">
    <property type="term" value="F:ATP binding"/>
    <property type="evidence" value="ECO:0007669"/>
    <property type="project" value="UniProtKB-KW"/>
</dbReference>
<dbReference type="Pfam" id="PF01163">
    <property type="entry name" value="RIO1"/>
    <property type="match status" value="1"/>
</dbReference>
<comment type="catalytic activity">
    <reaction evidence="11">
        <text>L-seryl-[protein] + ATP = O-phospho-L-seryl-[protein] + ADP + H(+)</text>
        <dbReference type="Rhea" id="RHEA:17989"/>
        <dbReference type="Rhea" id="RHEA-COMP:9863"/>
        <dbReference type="Rhea" id="RHEA-COMP:11604"/>
        <dbReference type="ChEBI" id="CHEBI:15378"/>
        <dbReference type="ChEBI" id="CHEBI:29999"/>
        <dbReference type="ChEBI" id="CHEBI:30616"/>
        <dbReference type="ChEBI" id="CHEBI:83421"/>
        <dbReference type="ChEBI" id="CHEBI:456216"/>
        <dbReference type="EC" id="2.7.11.1"/>
    </reaction>
</comment>
<dbReference type="RefSeq" id="WP_052772453.1">
    <property type="nucleotide sequence ID" value="NZ_POAF01000005.1"/>
</dbReference>
<evidence type="ECO:0000256" key="4">
    <source>
        <dbReference type="ARBA" id="ARBA00022679"/>
    </source>
</evidence>
<evidence type="ECO:0000256" key="1">
    <source>
        <dbReference type="ARBA" id="ARBA00009196"/>
    </source>
</evidence>
<dbReference type="GO" id="GO:0004674">
    <property type="term" value="F:protein serine/threonine kinase activity"/>
    <property type="evidence" value="ECO:0007669"/>
    <property type="project" value="UniProtKB-KW"/>
</dbReference>
<dbReference type="Gene3D" id="1.10.510.10">
    <property type="entry name" value="Transferase(Phosphotransferase) domain 1"/>
    <property type="match status" value="1"/>
</dbReference>
<accession>A0A365YEW4</accession>
<dbReference type="Gene3D" id="3.30.200.20">
    <property type="entry name" value="Phosphorylase Kinase, domain 1"/>
    <property type="match status" value="1"/>
</dbReference>
<keyword evidence="8" id="KW-0067">ATP-binding</keyword>
<organism evidence="14 15">
    <name type="scientific">Glutamicibacter soli</name>
    <dbReference type="NCBI Taxonomy" id="453836"/>
    <lineage>
        <taxon>Bacteria</taxon>
        <taxon>Bacillati</taxon>
        <taxon>Actinomycetota</taxon>
        <taxon>Actinomycetes</taxon>
        <taxon>Micrococcales</taxon>
        <taxon>Micrococcaceae</taxon>
        <taxon>Glutamicibacter</taxon>
    </lineage>
</organism>
<evidence type="ECO:0000256" key="5">
    <source>
        <dbReference type="ARBA" id="ARBA00022723"/>
    </source>
</evidence>
<comment type="similarity">
    <text evidence="1">Belongs to the protein kinase superfamily. RIO-type Ser/Thr kinase family.</text>
</comment>
<evidence type="ECO:0000313" key="14">
    <source>
        <dbReference type="EMBL" id="RBM00573.1"/>
    </source>
</evidence>
<evidence type="ECO:0000256" key="6">
    <source>
        <dbReference type="ARBA" id="ARBA00022741"/>
    </source>
</evidence>
<keyword evidence="15" id="KW-1185">Reference proteome</keyword>
<comment type="caution">
    <text evidence="14">The sequence shown here is derived from an EMBL/GenBank/DDBJ whole genome shotgun (WGS) entry which is preliminary data.</text>
</comment>
<evidence type="ECO:0000256" key="7">
    <source>
        <dbReference type="ARBA" id="ARBA00022777"/>
    </source>
</evidence>
<dbReference type="InterPro" id="IPR000687">
    <property type="entry name" value="RIO_kinase"/>
</dbReference>
<protein>
    <recommendedName>
        <fullName evidence="2">non-specific serine/threonine protein kinase</fullName>
        <ecNumber evidence="2">2.7.11.1</ecNumber>
    </recommendedName>
</protein>
<keyword evidence="6" id="KW-0547">Nucleotide-binding</keyword>
<dbReference type="PANTHER" id="PTHR45723">
    <property type="entry name" value="SERINE/THREONINE-PROTEIN KINASE RIO1"/>
    <property type="match status" value="1"/>
</dbReference>
<gene>
    <name evidence="14" type="ORF">C1H84_11565</name>
</gene>
<evidence type="ECO:0000256" key="8">
    <source>
        <dbReference type="ARBA" id="ARBA00022840"/>
    </source>
</evidence>
<evidence type="ECO:0000313" key="15">
    <source>
        <dbReference type="Proteomes" id="UP000252167"/>
    </source>
</evidence>
<dbReference type="GO" id="GO:0046872">
    <property type="term" value="F:metal ion binding"/>
    <property type="evidence" value="ECO:0007669"/>
    <property type="project" value="UniProtKB-KW"/>
</dbReference>